<protein>
    <submittedName>
        <fullName evidence="3">LLM class flavin-dependent oxidoreductase</fullName>
    </submittedName>
</protein>
<dbReference type="GO" id="GO:0005829">
    <property type="term" value="C:cytosol"/>
    <property type="evidence" value="ECO:0007669"/>
    <property type="project" value="TreeGrafter"/>
</dbReference>
<sequence length="339" mass="37400">MKLSILDQAPVLAGGTPREALVHSLRLAQAGERLGYARFWMAEHHDLGGLACSAPEIMLGYIGANTSSIRLGAGAILLPYYRPYKVAETFNLLSTLFPGRIDLGIARSPGGSAEVSMALADRFLDNVWKLPEAFEELLRFLDGTHPADHPYSRIAAAPLPPVPPEPWVLGTSKKSARLAAEQGTAYAYGLFMNEENAKEAVETYFESFQPRRTLKKPYLILAVSALCADTAERALELSLSSFATGWQASRGTPIEGGIPAPEEARRFLEGLGEDEIRSRMMARSAIGTPAEVRRRLERWRDEYQADELMLLSYAHDFADRLGSYERIAREMGLTPRTLS</sequence>
<dbReference type="CDD" id="cd00347">
    <property type="entry name" value="Flavin_utilizing_monoxygenases"/>
    <property type="match status" value="1"/>
</dbReference>
<comment type="caution">
    <text evidence="3">The sequence shown here is derived from an EMBL/GenBank/DDBJ whole genome shotgun (WGS) entry which is preliminary data.</text>
</comment>
<reference evidence="3 4" key="1">
    <citation type="submission" date="2020-08" db="EMBL/GenBank/DDBJ databases">
        <title>Cohnella phylogeny.</title>
        <authorList>
            <person name="Dunlap C."/>
        </authorList>
    </citation>
    <scope>NUCLEOTIDE SEQUENCE [LARGE SCALE GENOMIC DNA]</scope>
    <source>
        <strain evidence="3 4">DSM 25239</strain>
    </source>
</reference>
<dbReference type="Pfam" id="PF00296">
    <property type="entry name" value="Bac_luciferase"/>
    <property type="match status" value="1"/>
</dbReference>
<dbReference type="NCBIfam" id="TIGR03558">
    <property type="entry name" value="oxido_grp_1"/>
    <property type="match status" value="1"/>
</dbReference>
<dbReference type="AlphaFoldDB" id="A0A841TZA7"/>
<evidence type="ECO:0000313" key="4">
    <source>
        <dbReference type="Proteomes" id="UP000553776"/>
    </source>
</evidence>
<gene>
    <name evidence="3" type="ORF">H7B90_15875</name>
</gene>
<dbReference type="InterPro" id="IPR019949">
    <property type="entry name" value="CmoO-like"/>
</dbReference>
<dbReference type="RefSeq" id="WP_185136878.1">
    <property type="nucleotide sequence ID" value="NZ_JACJVR010000061.1"/>
</dbReference>
<feature type="domain" description="Luciferase-like" evidence="2">
    <location>
        <begin position="1"/>
        <end position="301"/>
    </location>
</feature>
<name>A0A841TZA7_9BACL</name>
<dbReference type="EMBL" id="JACJVR010000061">
    <property type="protein sequence ID" value="MBB6692889.1"/>
    <property type="molecule type" value="Genomic_DNA"/>
</dbReference>
<dbReference type="PANTHER" id="PTHR30137">
    <property type="entry name" value="LUCIFERASE-LIKE MONOOXYGENASE"/>
    <property type="match status" value="1"/>
</dbReference>
<dbReference type="Proteomes" id="UP000553776">
    <property type="component" value="Unassembled WGS sequence"/>
</dbReference>
<accession>A0A841TZA7</accession>
<dbReference type="InterPro" id="IPR011251">
    <property type="entry name" value="Luciferase-like_dom"/>
</dbReference>
<dbReference type="InterPro" id="IPR036661">
    <property type="entry name" value="Luciferase-like_sf"/>
</dbReference>
<evidence type="ECO:0000259" key="2">
    <source>
        <dbReference type="Pfam" id="PF00296"/>
    </source>
</evidence>
<organism evidence="3 4">
    <name type="scientific">Cohnella xylanilytica</name>
    <dbReference type="NCBI Taxonomy" id="557555"/>
    <lineage>
        <taxon>Bacteria</taxon>
        <taxon>Bacillati</taxon>
        <taxon>Bacillota</taxon>
        <taxon>Bacilli</taxon>
        <taxon>Bacillales</taxon>
        <taxon>Paenibacillaceae</taxon>
        <taxon>Cohnella</taxon>
    </lineage>
</organism>
<dbReference type="PANTHER" id="PTHR30137:SF20">
    <property type="entry name" value="N-ACETYL-S-ALKYLCYSTEINE MONOOXYGENASE"/>
    <property type="match status" value="1"/>
</dbReference>
<dbReference type="SUPFAM" id="SSF51679">
    <property type="entry name" value="Bacterial luciferase-like"/>
    <property type="match status" value="1"/>
</dbReference>
<dbReference type="InterPro" id="IPR050766">
    <property type="entry name" value="Bact_Lucif_Oxidored"/>
</dbReference>
<evidence type="ECO:0000313" key="3">
    <source>
        <dbReference type="EMBL" id="MBB6692889.1"/>
    </source>
</evidence>
<evidence type="ECO:0000256" key="1">
    <source>
        <dbReference type="ARBA" id="ARBA00007789"/>
    </source>
</evidence>
<dbReference type="Gene3D" id="3.20.20.30">
    <property type="entry name" value="Luciferase-like domain"/>
    <property type="match status" value="1"/>
</dbReference>
<proteinExistence type="predicted"/>
<dbReference type="GO" id="GO:0016705">
    <property type="term" value="F:oxidoreductase activity, acting on paired donors, with incorporation or reduction of molecular oxygen"/>
    <property type="evidence" value="ECO:0007669"/>
    <property type="project" value="InterPro"/>
</dbReference>
<comment type="similarity">
    <text evidence="1">To bacterial alkanal monooxygenase alpha and beta chains.</text>
</comment>
<keyword evidence="4" id="KW-1185">Reference proteome</keyword>